<evidence type="ECO:0000313" key="1">
    <source>
        <dbReference type="EMBL" id="MBJ7610509.1"/>
    </source>
</evidence>
<gene>
    <name evidence="1" type="ORF">JF887_13935</name>
</gene>
<comment type="caution">
    <text evidence="1">The sequence shown here is derived from an EMBL/GenBank/DDBJ whole genome shotgun (WGS) entry which is preliminary data.</text>
</comment>
<sequence>MVQREWNKRDHGGGRGRSLVNLSLQIPNTLLHDGHAWKPNAADHMVAATRRALGEAARTKCGFVVHASYAFLGSAEEGGQVGRRLRPIVDAALEAERLVLESDRRAVVLRLGYVYGPELRDLRAYRRAFQLRRAYWAGARDCRQHHLHTSDAARALLLAATTRPDGPVLYVTDGSPTSFADFMDDFAHQVGRARPLHIPGVARRLVHLVVREPHQEMCELAAHGRPMPRLPGFTPRYPDHRAGFRQVIEAWQQPS</sequence>
<name>A0A934NJZ8_9BACT</name>
<dbReference type="Proteomes" id="UP000614410">
    <property type="component" value="Unassembled WGS sequence"/>
</dbReference>
<evidence type="ECO:0000313" key="2">
    <source>
        <dbReference type="Proteomes" id="UP000614410"/>
    </source>
</evidence>
<reference evidence="1 2" key="1">
    <citation type="submission" date="2020-10" db="EMBL/GenBank/DDBJ databases">
        <title>Ca. Dormibacterota MAGs.</title>
        <authorList>
            <person name="Montgomery K."/>
        </authorList>
    </citation>
    <scope>NUCLEOTIDE SEQUENCE [LARGE SCALE GENOMIC DNA]</scope>
    <source>
        <strain evidence="1">Mitchell_Peninsula_5</strain>
    </source>
</reference>
<dbReference type="AlphaFoldDB" id="A0A934NJZ8"/>
<protein>
    <submittedName>
        <fullName evidence="1">NAD(P)-dependent oxidoreductase</fullName>
    </submittedName>
</protein>
<dbReference type="Gene3D" id="3.40.50.720">
    <property type="entry name" value="NAD(P)-binding Rossmann-like Domain"/>
    <property type="match status" value="1"/>
</dbReference>
<accession>A0A934NJZ8</accession>
<dbReference type="InterPro" id="IPR036291">
    <property type="entry name" value="NAD(P)-bd_dom_sf"/>
</dbReference>
<proteinExistence type="predicted"/>
<organism evidence="1 2">
    <name type="scientific">Candidatus Amunia macphersoniae</name>
    <dbReference type="NCBI Taxonomy" id="3127014"/>
    <lineage>
        <taxon>Bacteria</taxon>
        <taxon>Bacillati</taxon>
        <taxon>Candidatus Dormiibacterota</taxon>
        <taxon>Candidatus Dormibacteria</taxon>
        <taxon>Candidatus Aeolococcales</taxon>
        <taxon>Candidatus Aeolococcaceae</taxon>
        <taxon>Candidatus Amunia</taxon>
    </lineage>
</organism>
<dbReference type="SUPFAM" id="SSF51735">
    <property type="entry name" value="NAD(P)-binding Rossmann-fold domains"/>
    <property type="match status" value="1"/>
</dbReference>
<dbReference type="EMBL" id="JAEKNN010000063">
    <property type="protein sequence ID" value="MBJ7610509.1"/>
    <property type="molecule type" value="Genomic_DNA"/>
</dbReference>